<gene>
    <name evidence="11" type="primary">folE_2</name>
    <name evidence="11" type="ORF">GCM10009115_34700</name>
</gene>
<feature type="region of interest" description="Disordered" evidence="9">
    <location>
        <begin position="1"/>
        <end position="20"/>
    </location>
</feature>
<evidence type="ECO:0000256" key="6">
    <source>
        <dbReference type="ARBA" id="ARBA00022563"/>
    </source>
</evidence>
<dbReference type="PROSITE" id="PS00860">
    <property type="entry name" value="GTP_CYCLOHYDROL_1_2"/>
    <property type="match status" value="1"/>
</dbReference>
<keyword evidence="6" id="KW-0554">One-carbon metabolism</keyword>
<evidence type="ECO:0000256" key="2">
    <source>
        <dbReference type="ARBA" id="ARBA00005080"/>
    </source>
</evidence>
<keyword evidence="8" id="KW-0342">GTP-binding</keyword>
<evidence type="ECO:0000313" key="11">
    <source>
        <dbReference type="EMBL" id="GAA0867308.1"/>
    </source>
</evidence>
<accession>A0ABN1MCP6</accession>
<sequence length="229" mass="24835">MSAKFPSETPAGEGSGTVPADVVEAIRTMLRWIGEDPDREGLRETPGTVARALRSALSGHREGVMFDVRPRAGREWGGPETIVLRNAPFDMIRETDLARVTGMATVAYLPDAMVAEASALRHALTILARRLQTQERLTADFAEAIWDRLSPKGVAVIIETAHVDLVTGMPATDLAVTTRIMLGRFRDDPEMRRAVAALMGPGPLASWTRAANASLSRQRIAVPKNDGRS</sequence>
<comment type="similarity">
    <text evidence="3">Belongs to the GTP cyclohydrolase I family.</text>
</comment>
<evidence type="ECO:0000256" key="9">
    <source>
        <dbReference type="SAM" id="MobiDB-lite"/>
    </source>
</evidence>
<dbReference type="InterPro" id="IPR020602">
    <property type="entry name" value="GTP_CycHdrlase_I_dom"/>
</dbReference>
<keyword evidence="12" id="KW-1185">Reference proteome</keyword>
<comment type="subunit">
    <text evidence="4">Toroid-shaped homodecamer, composed of two pentamers of five dimers.</text>
</comment>
<reference evidence="11 12" key="1">
    <citation type="journal article" date="2019" name="Int. J. Syst. Evol. Microbiol.">
        <title>The Global Catalogue of Microorganisms (GCM) 10K type strain sequencing project: providing services to taxonomists for standard genome sequencing and annotation.</title>
        <authorList>
            <consortium name="The Broad Institute Genomics Platform"/>
            <consortium name="The Broad Institute Genome Sequencing Center for Infectious Disease"/>
            <person name="Wu L."/>
            <person name="Ma J."/>
        </authorList>
    </citation>
    <scope>NUCLEOTIDE SEQUENCE [LARGE SCALE GENOMIC DNA]</scope>
    <source>
        <strain evidence="11 12">JCM 15910</strain>
    </source>
</reference>
<evidence type="ECO:0000256" key="5">
    <source>
        <dbReference type="ARBA" id="ARBA00012715"/>
    </source>
</evidence>
<dbReference type="InterPro" id="IPR043133">
    <property type="entry name" value="GTP-CH-I_C/QueF"/>
</dbReference>
<evidence type="ECO:0000256" key="7">
    <source>
        <dbReference type="ARBA" id="ARBA00022801"/>
    </source>
</evidence>
<dbReference type="Proteomes" id="UP001500738">
    <property type="component" value="Unassembled WGS sequence"/>
</dbReference>
<evidence type="ECO:0000256" key="3">
    <source>
        <dbReference type="ARBA" id="ARBA00008085"/>
    </source>
</evidence>
<keyword evidence="7" id="KW-0378">Hydrolase</keyword>
<dbReference type="InterPro" id="IPR018234">
    <property type="entry name" value="GTP_CycHdrlase_I_CS"/>
</dbReference>
<dbReference type="Gene3D" id="3.30.1130.10">
    <property type="match status" value="1"/>
</dbReference>
<keyword evidence="8" id="KW-0547">Nucleotide-binding</keyword>
<evidence type="ECO:0000313" key="12">
    <source>
        <dbReference type="Proteomes" id="UP001500738"/>
    </source>
</evidence>
<evidence type="ECO:0000256" key="4">
    <source>
        <dbReference type="ARBA" id="ARBA00011857"/>
    </source>
</evidence>
<organism evidence="11 12">
    <name type="scientific">Sphingopyxis soli</name>
    <dbReference type="NCBI Taxonomy" id="592051"/>
    <lineage>
        <taxon>Bacteria</taxon>
        <taxon>Pseudomonadati</taxon>
        <taxon>Pseudomonadota</taxon>
        <taxon>Alphaproteobacteria</taxon>
        <taxon>Sphingomonadales</taxon>
        <taxon>Sphingomonadaceae</taxon>
        <taxon>Sphingopyxis</taxon>
    </lineage>
</organism>
<evidence type="ECO:0000259" key="10">
    <source>
        <dbReference type="Pfam" id="PF01227"/>
    </source>
</evidence>
<comment type="pathway">
    <text evidence="2">Cofactor biosynthesis; 7,8-dihydroneopterin triphosphate biosynthesis; 7,8-dihydroneopterin triphosphate from GTP: step 1/1.</text>
</comment>
<comment type="catalytic activity">
    <reaction evidence="1">
        <text>GTP + H2O = 7,8-dihydroneopterin 3'-triphosphate + formate + H(+)</text>
        <dbReference type="Rhea" id="RHEA:17473"/>
        <dbReference type="ChEBI" id="CHEBI:15377"/>
        <dbReference type="ChEBI" id="CHEBI:15378"/>
        <dbReference type="ChEBI" id="CHEBI:15740"/>
        <dbReference type="ChEBI" id="CHEBI:37565"/>
        <dbReference type="ChEBI" id="CHEBI:58462"/>
        <dbReference type="EC" id="3.5.4.16"/>
    </reaction>
</comment>
<dbReference type="InterPro" id="IPR043134">
    <property type="entry name" value="GTP-CH-I_N"/>
</dbReference>
<dbReference type="PANTHER" id="PTHR11109">
    <property type="entry name" value="GTP CYCLOHYDROLASE I"/>
    <property type="match status" value="1"/>
</dbReference>
<dbReference type="EC" id="3.5.4.16" evidence="5"/>
<evidence type="ECO:0000256" key="8">
    <source>
        <dbReference type="ARBA" id="ARBA00023134"/>
    </source>
</evidence>
<dbReference type="Pfam" id="PF01227">
    <property type="entry name" value="GTP_cyclohydroI"/>
    <property type="match status" value="1"/>
</dbReference>
<dbReference type="InterPro" id="IPR001474">
    <property type="entry name" value="GTP_CycHdrlase_I"/>
</dbReference>
<evidence type="ECO:0000256" key="1">
    <source>
        <dbReference type="ARBA" id="ARBA00001052"/>
    </source>
</evidence>
<feature type="domain" description="GTP cyclohydrolase I" evidence="10">
    <location>
        <begin position="24"/>
        <end position="198"/>
    </location>
</feature>
<dbReference type="Gene3D" id="1.10.286.10">
    <property type="match status" value="1"/>
</dbReference>
<protein>
    <recommendedName>
        <fullName evidence="5">GTP cyclohydrolase I</fullName>
        <ecNumber evidence="5">3.5.4.16</ecNumber>
    </recommendedName>
</protein>
<name>A0ABN1MCP6_9SPHN</name>
<dbReference type="EMBL" id="BAAAFE010000013">
    <property type="protein sequence ID" value="GAA0867308.1"/>
    <property type="molecule type" value="Genomic_DNA"/>
</dbReference>
<dbReference type="PANTHER" id="PTHR11109:SF7">
    <property type="entry name" value="GTP CYCLOHYDROLASE 1"/>
    <property type="match status" value="1"/>
</dbReference>
<dbReference type="RefSeq" id="WP_215349794.1">
    <property type="nucleotide sequence ID" value="NZ_BAAAFE010000013.1"/>
</dbReference>
<dbReference type="SUPFAM" id="SSF55620">
    <property type="entry name" value="Tetrahydrobiopterin biosynthesis enzymes-like"/>
    <property type="match status" value="1"/>
</dbReference>
<proteinExistence type="inferred from homology"/>
<comment type="caution">
    <text evidence="11">The sequence shown here is derived from an EMBL/GenBank/DDBJ whole genome shotgun (WGS) entry which is preliminary data.</text>
</comment>